<organism evidence="1 2">
    <name type="scientific">Collybia nuda</name>
    <dbReference type="NCBI Taxonomy" id="64659"/>
    <lineage>
        <taxon>Eukaryota</taxon>
        <taxon>Fungi</taxon>
        <taxon>Dikarya</taxon>
        <taxon>Basidiomycota</taxon>
        <taxon>Agaricomycotina</taxon>
        <taxon>Agaricomycetes</taxon>
        <taxon>Agaricomycetidae</taxon>
        <taxon>Agaricales</taxon>
        <taxon>Tricholomatineae</taxon>
        <taxon>Clitocybaceae</taxon>
        <taxon>Collybia</taxon>
    </lineage>
</organism>
<name>A0A9P5XZ78_9AGAR</name>
<accession>A0A9P5XZ78</accession>
<evidence type="ECO:0000313" key="1">
    <source>
        <dbReference type="EMBL" id="KAF9458371.1"/>
    </source>
</evidence>
<evidence type="ECO:0000313" key="2">
    <source>
        <dbReference type="Proteomes" id="UP000807353"/>
    </source>
</evidence>
<gene>
    <name evidence="1" type="ORF">BDZ94DRAFT_1313329</name>
</gene>
<dbReference type="AlphaFoldDB" id="A0A9P5XZ78"/>
<keyword evidence="2" id="KW-1185">Reference proteome</keyword>
<proteinExistence type="predicted"/>
<protein>
    <submittedName>
        <fullName evidence="1">Uncharacterized protein</fullName>
    </submittedName>
</protein>
<comment type="caution">
    <text evidence="1">The sequence shown here is derived from an EMBL/GenBank/DDBJ whole genome shotgun (WGS) entry which is preliminary data.</text>
</comment>
<sequence>MVPQLQIDRLYITESHAAVVALITYHLFSQFEMGYLSRLSLLLTASAFVSGTLANLEITNPNKDSWWVANSQNVLTWTCEDSPVDEFTVSIANEAVLPAELALVGIVKNFDCSRTIVAQPILSPALGYTIIFANPLNSSDVYAISEEFEIKPLGSSFPISASS</sequence>
<dbReference type="EMBL" id="MU150342">
    <property type="protein sequence ID" value="KAF9458371.1"/>
    <property type="molecule type" value="Genomic_DNA"/>
</dbReference>
<dbReference type="Proteomes" id="UP000807353">
    <property type="component" value="Unassembled WGS sequence"/>
</dbReference>
<dbReference type="OrthoDB" id="2576580at2759"/>
<reference evidence="1" key="1">
    <citation type="submission" date="2020-11" db="EMBL/GenBank/DDBJ databases">
        <authorList>
            <consortium name="DOE Joint Genome Institute"/>
            <person name="Ahrendt S."/>
            <person name="Riley R."/>
            <person name="Andreopoulos W."/>
            <person name="Labutti K."/>
            <person name="Pangilinan J."/>
            <person name="Ruiz-Duenas F.J."/>
            <person name="Barrasa J.M."/>
            <person name="Sanchez-Garcia M."/>
            <person name="Camarero S."/>
            <person name="Miyauchi S."/>
            <person name="Serrano A."/>
            <person name="Linde D."/>
            <person name="Babiker R."/>
            <person name="Drula E."/>
            <person name="Ayuso-Fernandez I."/>
            <person name="Pacheco R."/>
            <person name="Padilla G."/>
            <person name="Ferreira P."/>
            <person name="Barriuso J."/>
            <person name="Kellner H."/>
            <person name="Castanera R."/>
            <person name="Alfaro M."/>
            <person name="Ramirez L."/>
            <person name="Pisabarro A.G."/>
            <person name="Kuo A."/>
            <person name="Tritt A."/>
            <person name="Lipzen A."/>
            <person name="He G."/>
            <person name="Yan M."/>
            <person name="Ng V."/>
            <person name="Cullen D."/>
            <person name="Martin F."/>
            <person name="Rosso M.-N."/>
            <person name="Henrissat B."/>
            <person name="Hibbett D."/>
            <person name="Martinez A.T."/>
            <person name="Grigoriev I.V."/>
        </authorList>
    </citation>
    <scope>NUCLEOTIDE SEQUENCE</scope>
    <source>
        <strain evidence="1">CBS 247.69</strain>
    </source>
</reference>